<proteinExistence type="predicted"/>
<dbReference type="Gene3D" id="3.30.450.40">
    <property type="match status" value="1"/>
</dbReference>
<dbReference type="CDD" id="cd01949">
    <property type="entry name" value="GGDEF"/>
    <property type="match status" value="1"/>
</dbReference>
<keyword evidence="4" id="KW-0808">Transferase</keyword>
<sequence length="357" mass="39783">MNDKQNAIDHEASRLAALMDYHILDTPQEPAFDDIVEVASIICQAPVAVINFIDKDRQWFKSVKGLSVRETPLDISICSHAILQPGLFVVPDTTQDERFASNPLVTGDPFLRFYAGALLKSPDGYPLGTLCVLDYHPRDIDQQQRFALQALANQVMAHMELMRSHREQKRLIAELESARHEMANLAATDVLTGLLNRRAFERRLRSTLASIKRGASPAALVMLDIDNFKQINDMYGHPVGDSAIKCFAERCRSIVRQADVLARWGGEEFMLLMPHTTVDEAYQAASRLRQLLASQAMIADTTEPLYVTASMGICSLDEASNLQDRLRDVDQLLYQAKERGRDCIALEGPSPDLGSSA</sequence>
<dbReference type="PROSITE" id="PS50887">
    <property type="entry name" value="GGDEF"/>
    <property type="match status" value="1"/>
</dbReference>
<comment type="caution">
    <text evidence="4">The sequence shown here is derived from an EMBL/GenBank/DDBJ whole genome shotgun (WGS) entry which is preliminary data.</text>
</comment>
<protein>
    <recommendedName>
        <fullName evidence="1">diguanylate cyclase</fullName>
        <ecNumber evidence="1">2.7.7.65</ecNumber>
    </recommendedName>
</protein>
<dbReference type="RefSeq" id="WP_399845912.1">
    <property type="nucleotide sequence ID" value="NZ_JBITWC010000031.1"/>
</dbReference>
<evidence type="ECO:0000256" key="1">
    <source>
        <dbReference type="ARBA" id="ARBA00012528"/>
    </source>
</evidence>
<reference evidence="4 5" key="1">
    <citation type="submission" date="2024-10" db="EMBL/GenBank/DDBJ databases">
        <title>The Natural Products Discovery Center: Release of the First 8490 Sequenced Strains for Exploring Actinobacteria Biosynthetic Diversity.</title>
        <authorList>
            <person name="Kalkreuter E."/>
            <person name="Kautsar S.A."/>
            <person name="Yang D."/>
            <person name="Bader C.D."/>
            <person name="Teijaro C.N."/>
            <person name="Fluegel L."/>
            <person name="Davis C.M."/>
            <person name="Simpson J.R."/>
            <person name="Lauterbach L."/>
            <person name="Steele A.D."/>
            <person name="Gui C."/>
            <person name="Meng S."/>
            <person name="Li G."/>
            <person name="Viehrig K."/>
            <person name="Ye F."/>
            <person name="Su P."/>
            <person name="Kiefer A.F."/>
            <person name="Nichols A."/>
            <person name="Cepeda A.J."/>
            <person name="Yan W."/>
            <person name="Fan B."/>
            <person name="Jiang Y."/>
            <person name="Adhikari A."/>
            <person name="Zheng C.-J."/>
            <person name="Schuster L."/>
            <person name="Cowan T.M."/>
            <person name="Smanski M.J."/>
            <person name="Chevrette M.G."/>
            <person name="De Carvalho L.P.S."/>
            <person name="Shen B."/>
        </authorList>
    </citation>
    <scope>NUCLEOTIDE SEQUENCE [LARGE SCALE GENOMIC DNA]</scope>
    <source>
        <strain evidence="4 5">NPDC077409</strain>
    </source>
</reference>
<evidence type="ECO:0000256" key="2">
    <source>
        <dbReference type="ARBA" id="ARBA00034247"/>
    </source>
</evidence>
<dbReference type="SMART" id="SM00267">
    <property type="entry name" value="GGDEF"/>
    <property type="match status" value="1"/>
</dbReference>
<dbReference type="InterPro" id="IPR043128">
    <property type="entry name" value="Rev_trsase/Diguanyl_cyclase"/>
</dbReference>
<keyword evidence="5" id="KW-1185">Reference proteome</keyword>
<dbReference type="NCBIfam" id="TIGR00254">
    <property type="entry name" value="GGDEF"/>
    <property type="match status" value="1"/>
</dbReference>
<dbReference type="InterPro" id="IPR029787">
    <property type="entry name" value="Nucleotide_cyclase"/>
</dbReference>
<accession>A0ABW8BXC6</accession>
<name>A0ABW8BXC6_9GAMM</name>
<evidence type="ECO:0000313" key="4">
    <source>
        <dbReference type="EMBL" id="MFI8751559.1"/>
    </source>
</evidence>
<dbReference type="InterPro" id="IPR050469">
    <property type="entry name" value="Diguanylate_Cyclase"/>
</dbReference>
<dbReference type="Gene3D" id="3.30.70.270">
    <property type="match status" value="1"/>
</dbReference>
<evidence type="ECO:0000313" key="5">
    <source>
        <dbReference type="Proteomes" id="UP001614338"/>
    </source>
</evidence>
<feature type="domain" description="GGDEF" evidence="3">
    <location>
        <begin position="216"/>
        <end position="349"/>
    </location>
</feature>
<dbReference type="Proteomes" id="UP001614338">
    <property type="component" value="Unassembled WGS sequence"/>
</dbReference>
<evidence type="ECO:0000259" key="3">
    <source>
        <dbReference type="PROSITE" id="PS50887"/>
    </source>
</evidence>
<dbReference type="InterPro" id="IPR003018">
    <property type="entry name" value="GAF"/>
</dbReference>
<dbReference type="SMART" id="SM00065">
    <property type="entry name" value="GAF"/>
    <property type="match status" value="1"/>
</dbReference>
<keyword evidence="4" id="KW-0548">Nucleotidyltransferase</keyword>
<dbReference type="Pfam" id="PF00990">
    <property type="entry name" value="GGDEF"/>
    <property type="match status" value="1"/>
</dbReference>
<dbReference type="GO" id="GO:0052621">
    <property type="term" value="F:diguanylate cyclase activity"/>
    <property type="evidence" value="ECO:0007669"/>
    <property type="project" value="UniProtKB-EC"/>
</dbReference>
<dbReference type="SUPFAM" id="SSF55781">
    <property type="entry name" value="GAF domain-like"/>
    <property type="match status" value="1"/>
</dbReference>
<dbReference type="PANTHER" id="PTHR45138">
    <property type="entry name" value="REGULATORY COMPONENTS OF SENSORY TRANSDUCTION SYSTEM"/>
    <property type="match status" value="1"/>
</dbReference>
<dbReference type="EC" id="2.7.7.65" evidence="1"/>
<dbReference type="InterPro" id="IPR000160">
    <property type="entry name" value="GGDEF_dom"/>
</dbReference>
<comment type="catalytic activity">
    <reaction evidence="2">
        <text>2 GTP = 3',3'-c-di-GMP + 2 diphosphate</text>
        <dbReference type="Rhea" id="RHEA:24898"/>
        <dbReference type="ChEBI" id="CHEBI:33019"/>
        <dbReference type="ChEBI" id="CHEBI:37565"/>
        <dbReference type="ChEBI" id="CHEBI:58805"/>
        <dbReference type="EC" id="2.7.7.65"/>
    </reaction>
</comment>
<dbReference type="EMBL" id="JBITWC010000031">
    <property type="protein sequence ID" value="MFI8751559.1"/>
    <property type="molecule type" value="Genomic_DNA"/>
</dbReference>
<dbReference type="InterPro" id="IPR029016">
    <property type="entry name" value="GAF-like_dom_sf"/>
</dbReference>
<organism evidence="4 5">
    <name type="scientific">Vreelandella lionensis</name>
    <dbReference type="NCBI Taxonomy" id="1144478"/>
    <lineage>
        <taxon>Bacteria</taxon>
        <taxon>Pseudomonadati</taxon>
        <taxon>Pseudomonadota</taxon>
        <taxon>Gammaproteobacteria</taxon>
        <taxon>Oceanospirillales</taxon>
        <taxon>Halomonadaceae</taxon>
        <taxon>Vreelandella</taxon>
    </lineage>
</organism>
<dbReference type="SUPFAM" id="SSF55073">
    <property type="entry name" value="Nucleotide cyclase"/>
    <property type="match status" value="1"/>
</dbReference>
<gene>
    <name evidence="4" type="ORF">ACIGG6_16350</name>
</gene>
<dbReference type="PANTHER" id="PTHR45138:SF9">
    <property type="entry name" value="DIGUANYLATE CYCLASE DGCM-RELATED"/>
    <property type="match status" value="1"/>
</dbReference>